<evidence type="ECO:0000256" key="1">
    <source>
        <dbReference type="SAM" id="MobiDB-lite"/>
    </source>
</evidence>
<evidence type="ECO:0000313" key="3">
    <source>
        <dbReference type="Proteomes" id="UP001164746"/>
    </source>
</evidence>
<feature type="region of interest" description="Disordered" evidence="1">
    <location>
        <begin position="29"/>
        <end position="51"/>
    </location>
</feature>
<accession>A0ABY7EW44</accession>
<organism evidence="2 3">
    <name type="scientific">Mya arenaria</name>
    <name type="common">Soft-shell clam</name>
    <dbReference type="NCBI Taxonomy" id="6604"/>
    <lineage>
        <taxon>Eukaryota</taxon>
        <taxon>Metazoa</taxon>
        <taxon>Spiralia</taxon>
        <taxon>Lophotrochozoa</taxon>
        <taxon>Mollusca</taxon>
        <taxon>Bivalvia</taxon>
        <taxon>Autobranchia</taxon>
        <taxon>Heteroconchia</taxon>
        <taxon>Euheterodonta</taxon>
        <taxon>Imparidentia</taxon>
        <taxon>Neoheterodontei</taxon>
        <taxon>Myida</taxon>
        <taxon>Myoidea</taxon>
        <taxon>Myidae</taxon>
        <taxon>Mya</taxon>
    </lineage>
</organism>
<feature type="compositionally biased region" description="Basic and acidic residues" evidence="1">
    <location>
        <begin position="37"/>
        <end position="46"/>
    </location>
</feature>
<dbReference type="EMBL" id="CP111020">
    <property type="protein sequence ID" value="WAR14182.1"/>
    <property type="molecule type" value="Genomic_DNA"/>
</dbReference>
<reference evidence="2" key="1">
    <citation type="submission" date="2022-11" db="EMBL/GenBank/DDBJ databases">
        <title>Centuries of genome instability and evolution in soft-shell clam transmissible cancer (bioRxiv).</title>
        <authorList>
            <person name="Hart S.F.M."/>
            <person name="Yonemitsu M.A."/>
            <person name="Giersch R.M."/>
            <person name="Beal B.F."/>
            <person name="Arriagada G."/>
            <person name="Davis B.W."/>
            <person name="Ostrander E.A."/>
            <person name="Goff S.P."/>
            <person name="Metzger M.J."/>
        </authorList>
    </citation>
    <scope>NUCLEOTIDE SEQUENCE</scope>
    <source>
        <strain evidence="2">MELC-2E11</strain>
        <tissue evidence="2">Siphon/mantle</tissue>
    </source>
</reference>
<proteinExistence type="predicted"/>
<dbReference type="Proteomes" id="UP001164746">
    <property type="component" value="Chromosome 9"/>
</dbReference>
<name>A0ABY7EW44_MYAAR</name>
<keyword evidence="3" id="KW-1185">Reference proteome</keyword>
<evidence type="ECO:0000313" key="2">
    <source>
        <dbReference type="EMBL" id="WAR14182.1"/>
    </source>
</evidence>
<protein>
    <submittedName>
        <fullName evidence="2">Uncharacterized protein</fullName>
    </submittedName>
</protein>
<gene>
    <name evidence="2" type="ORF">MAR_004287</name>
</gene>
<sequence>MAKDPVIQAIKVTFQHSKLGLSKDFDQESFSTVDGNEQPKDDRPDDSVDETEIIESVKSLKADKAIGWPMKPIHFINGMDYGATFGRMKSKASYFLNVSRDSYQVN</sequence>